<evidence type="ECO:0000313" key="12">
    <source>
        <dbReference type="Proteomes" id="UP001499854"/>
    </source>
</evidence>
<evidence type="ECO:0000256" key="6">
    <source>
        <dbReference type="ARBA" id="ARBA00022970"/>
    </source>
</evidence>
<evidence type="ECO:0000256" key="1">
    <source>
        <dbReference type="ARBA" id="ARBA00004651"/>
    </source>
</evidence>
<sequence>MYITQHFWELLFQGIRLGSLYALIAIGYTMVYGVLQLINFAHSEVFMSGALGGVFMLTALVGNKGKIPSGFAAFEYTALALLAGAAVGAAIAFSLERVAYRPLRQRHAPKLVYLITAIGASIFLYNLAGKLFGRNNLQVPESFHSGKVFVLPGSGAVGPRTVKTLDVLIIVAAVVVMICLDLVINRTKLGAGIRAVAQDTETAQLMGVDVNKVISRTFIIGGLLGGIGGVLYGMFHAVYYQMGFVPGVKAFTAAVLGGIGNVRGAMLGGLLLGIVESFGQAQFHLQWVDVVAFVVLVGVLLIRPTGILGERTGRTA</sequence>
<proteinExistence type="inferred from homology"/>
<keyword evidence="8 10" id="KW-0472">Membrane</keyword>
<evidence type="ECO:0000256" key="4">
    <source>
        <dbReference type="ARBA" id="ARBA00022519"/>
    </source>
</evidence>
<dbReference type="Proteomes" id="UP001499854">
    <property type="component" value="Unassembled WGS sequence"/>
</dbReference>
<dbReference type="Pfam" id="PF02653">
    <property type="entry name" value="BPD_transp_2"/>
    <property type="match status" value="1"/>
</dbReference>
<dbReference type="InterPro" id="IPR001851">
    <property type="entry name" value="ABC_transp_permease"/>
</dbReference>
<comment type="caution">
    <text evidence="11">The sequence shown here is derived from an EMBL/GenBank/DDBJ whole genome shotgun (WGS) entry which is preliminary data.</text>
</comment>
<name>A0ABP5CZW2_9ACTN</name>
<feature type="transmembrane region" description="Helical" evidence="10">
    <location>
        <begin position="251"/>
        <end position="275"/>
    </location>
</feature>
<accession>A0ABP5CZW2</accession>
<feature type="transmembrane region" description="Helical" evidence="10">
    <location>
        <begin position="218"/>
        <end position="239"/>
    </location>
</feature>
<keyword evidence="6" id="KW-0029">Amino-acid transport</keyword>
<evidence type="ECO:0000256" key="9">
    <source>
        <dbReference type="ARBA" id="ARBA00037998"/>
    </source>
</evidence>
<feature type="transmembrane region" description="Helical" evidence="10">
    <location>
        <begin position="74"/>
        <end position="99"/>
    </location>
</feature>
<evidence type="ECO:0000256" key="8">
    <source>
        <dbReference type="ARBA" id="ARBA00023136"/>
    </source>
</evidence>
<evidence type="ECO:0000256" key="10">
    <source>
        <dbReference type="SAM" id="Phobius"/>
    </source>
</evidence>
<feature type="transmembrane region" description="Helical" evidence="10">
    <location>
        <begin position="20"/>
        <end position="38"/>
    </location>
</feature>
<comment type="similarity">
    <text evidence="9">Belongs to the binding-protein-dependent transport system permease family. LivHM subfamily.</text>
</comment>
<evidence type="ECO:0000256" key="7">
    <source>
        <dbReference type="ARBA" id="ARBA00022989"/>
    </source>
</evidence>
<dbReference type="PANTHER" id="PTHR11795:SF371">
    <property type="entry name" value="HIGH-AFFINITY BRANCHED-CHAIN AMINO ACID TRANSPORT SYSTEM PERMEASE PROTEIN LIVH"/>
    <property type="match status" value="1"/>
</dbReference>
<keyword evidence="7 10" id="KW-1133">Transmembrane helix</keyword>
<dbReference type="RefSeq" id="WP_344657750.1">
    <property type="nucleotide sequence ID" value="NZ_BAAAQM010000015.1"/>
</dbReference>
<keyword evidence="12" id="KW-1185">Reference proteome</keyword>
<keyword evidence="2" id="KW-0813">Transport</keyword>
<feature type="transmembrane region" description="Helical" evidence="10">
    <location>
        <begin position="111"/>
        <end position="128"/>
    </location>
</feature>
<keyword evidence="5 10" id="KW-0812">Transmembrane</keyword>
<evidence type="ECO:0000256" key="3">
    <source>
        <dbReference type="ARBA" id="ARBA00022475"/>
    </source>
</evidence>
<comment type="subcellular location">
    <subcellularLocation>
        <location evidence="1">Cell membrane</location>
        <topology evidence="1">Multi-pass membrane protein</topology>
    </subcellularLocation>
</comment>
<gene>
    <name evidence="11" type="ORF">GCM10009838_31430</name>
</gene>
<organism evidence="11 12">
    <name type="scientific">Catenulispora subtropica</name>
    <dbReference type="NCBI Taxonomy" id="450798"/>
    <lineage>
        <taxon>Bacteria</taxon>
        <taxon>Bacillati</taxon>
        <taxon>Actinomycetota</taxon>
        <taxon>Actinomycetes</taxon>
        <taxon>Catenulisporales</taxon>
        <taxon>Catenulisporaceae</taxon>
        <taxon>Catenulispora</taxon>
    </lineage>
</organism>
<dbReference type="CDD" id="cd06582">
    <property type="entry name" value="TM_PBP1_LivH_like"/>
    <property type="match status" value="1"/>
</dbReference>
<dbReference type="InterPro" id="IPR052157">
    <property type="entry name" value="BCAA_transport_permease"/>
</dbReference>
<keyword evidence="4" id="KW-0997">Cell inner membrane</keyword>
<feature type="transmembrane region" description="Helical" evidence="10">
    <location>
        <begin position="167"/>
        <end position="184"/>
    </location>
</feature>
<protein>
    <submittedName>
        <fullName evidence="11">Branched-chain amino acid ABC transporter permease</fullName>
    </submittedName>
</protein>
<dbReference type="PANTHER" id="PTHR11795">
    <property type="entry name" value="BRANCHED-CHAIN AMINO ACID TRANSPORT SYSTEM PERMEASE PROTEIN LIVH"/>
    <property type="match status" value="1"/>
</dbReference>
<evidence type="ECO:0000256" key="5">
    <source>
        <dbReference type="ARBA" id="ARBA00022692"/>
    </source>
</evidence>
<reference evidence="12" key="1">
    <citation type="journal article" date="2019" name="Int. J. Syst. Evol. Microbiol.">
        <title>The Global Catalogue of Microorganisms (GCM) 10K type strain sequencing project: providing services to taxonomists for standard genome sequencing and annotation.</title>
        <authorList>
            <consortium name="The Broad Institute Genomics Platform"/>
            <consortium name="The Broad Institute Genome Sequencing Center for Infectious Disease"/>
            <person name="Wu L."/>
            <person name="Ma J."/>
        </authorList>
    </citation>
    <scope>NUCLEOTIDE SEQUENCE [LARGE SCALE GENOMIC DNA]</scope>
    <source>
        <strain evidence="12">JCM 16013</strain>
    </source>
</reference>
<feature type="transmembrane region" description="Helical" evidence="10">
    <location>
        <begin position="45"/>
        <end position="62"/>
    </location>
</feature>
<dbReference type="EMBL" id="BAAAQM010000015">
    <property type="protein sequence ID" value="GAA1970180.1"/>
    <property type="molecule type" value="Genomic_DNA"/>
</dbReference>
<evidence type="ECO:0000313" key="11">
    <source>
        <dbReference type="EMBL" id="GAA1970180.1"/>
    </source>
</evidence>
<feature type="transmembrane region" description="Helical" evidence="10">
    <location>
        <begin position="287"/>
        <end position="306"/>
    </location>
</feature>
<evidence type="ECO:0000256" key="2">
    <source>
        <dbReference type="ARBA" id="ARBA00022448"/>
    </source>
</evidence>
<keyword evidence="3" id="KW-1003">Cell membrane</keyword>